<dbReference type="RefSeq" id="WP_002821453.1">
    <property type="nucleotide sequence ID" value="NZ_JBHNWZ010000020.1"/>
</dbReference>
<accession>A0AAQ2UU87</accession>
<organism evidence="1 2">
    <name type="scientific">Oenococcus oeni</name>
    <name type="common">Leuconostoc oenos</name>
    <dbReference type="NCBI Taxonomy" id="1247"/>
    <lineage>
        <taxon>Bacteria</taxon>
        <taxon>Bacillati</taxon>
        <taxon>Bacillota</taxon>
        <taxon>Bacilli</taxon>
        <taxon>Lactobacillales</taxon>
        <taxon>Lactobacillaceae</taxon>
        <taxon>Oenococcus</taxon>
    </lineage>
</organism>
<protein>
    <submittedName>
        <fullName evidence="1">Uncharacterized protein</fullName>
    </submittedName>
</protein>
<evidence type="ECO:0000313" key="1">
    <source>
        <dbReference type="EMBL" id="VDB98466.1"/>
    </source>
</evidence>
<gene>
    <name evidence="1" type="ORF">OENI_1231</name>
</gene>
<dbReference type="EMBL" id="LR031358">
    <property type="protein sequence ID" value="VDB98466.1"/>
    <property type="molecule type" value="Genomic_DNA"/>
</dbReference>
<name>A0AAQ2UU87_OENOE</name>
<proteinExistence type="predicted"/>
<reference evidence="1 2" key="1">
    <citation type="submission" date="2018-08" db="EMBL/GenBank/DDBJ databases">
        <authorList>
            <person name="Lorentzen P. G. S. M."/>
        </authorList>
    </citation>
    <scope>NUCLEOTIDE SEQUENCE [LARGE SCALE GENOMIC DNA]</scope>
    <source>
        <strain evidence="1 2">CRBO_1381</strain>
    </source>
</reference>
<evidence type="ECO:0000313" key="2">
    <source>
        <dbReference type="Proteomes" id="UP000294726"/>
    </source>
</evidence>
<dbReference type="Proteomes" id="UP000294726">
    <property type="component" value="Chromosome"/>
</dbReference>
<dbReference type="AlphaFoldDB" id="A0AAQ2UU87"/>
<sequence length="55" mass="6498">MTRIKTEVFEDTKKSIDYTTLPSAVVNELKTNNHMSIKIDVYVYVNRLFLFVEEI</sequence>